<gene>
    <name evidence="2" type="ORF">HMPREF0201_01455</name>
</gene>
<evidence type="ECO:0000313" key="3">
    <source>
        <dbReference type="Proteomes" id="UP000014585"/>
    </source>
</evidence>
<dbReference type="AlphaFoldDB" id="S3IZW9"/>
<dbReference type="HOGENOM" id="CLU_2714992_0_0_6"/>
<sequence length="72" mass="7771">MQLSLLPGHQQHLETSRRRKPTGSPLCGHKALLSLIKKQAKKCELMLQGSHAAPACDISRKSQSGLQGGITI</sequence>
<dbReference type="EMBL" id="ATDT01000009">
    <property type="protein sequence ID" value="EPF18046.1"/>
    <property type="molecule type" value="Genomic_DNA"/>
</dbReference>
<reference evidence="2 3" key="1">
    <citation type="submission" date="2013-04" db="EMBL/GenBank/DDBJ databases">
        <authorList>
            <person name="Weinstock G."/>
            <person name="Sodergren E."/>
            <person name="Lobos E.A."/>
            <person name="Fulton L."/>
            <person name="Fulton R."/>
            <person name="Courtney L."/>
            <person name="Fronick C."/>
            <person name="O'Laughlin M."/>
            <person name="Godfrey J."/>
            <person name="Wilson R.M."/>
            <person name="Miner T."/>
            <person name="Farmer C."/>
            <person name="Delehaunty K."/>
            <person name="Cordes M."/>
            <person name="Minx P."/>
            <person name="Tomlinson C."/>
            <person name="Chen J."/>
            <person name="Wollam A."/>
            <person name="Pepin K.H."/>
            <person name="Palsikar V.B."/>
            <person name="Zhang X."/>
            <person name="Suruliraj S."/>
            <person name="Perna N.T."/>
            <person name="Plunkett G."/>
            <person name="Warren W."/>
            <person name="Mitreva M."/>
            <person name="Mardis E.R."/>
            <person name="Wilson R.K."/>
        </authorList>
    </citation>
    <scope>NUCLEOTIDE SEQUENCE [LARGE SCALE GENOMIC DNA]</scope>
    <source>
        <strain evidence="2 3">DSM 4568</strain>
    </source>
</reference>
<name>S3IZW9_9ENTR</name>
<evidence type="ECO:0000313" key="2">
    <source>
        <dbReference type="EMBL" id="EPF18046.1"/>
    </source>
</evidence>
<protein>
    <submittedName>
        <fullName evidence="2">Uncharacterized protein</fullName>
    </submittedName>
</protein>
<accession>S3IZW9</accession>
<organism evidence="2 3">
    <name type="scientific">Cedecea davisae DSM 4568</name>
    <dbReference type="NCBI Taxonomy" id="566551"/>
    <lineage>
        <taxon>Bacteria</taxon>
        <taxon>Pseudomonadati</taxon>
        <taxon>Pseudomonadota</taxon>
        <taxon>Gammaproteobacteria</taxon>
        <taxon>Enterobacterales</taxon>
        <taxon>Enterobacteriaceae</taxon>
        <taxon>Cedecea</taxon>
    </lineage>
</organism>
<proteinExistence type="predicted"/>
<dbReference type="Proteomes" id="UP000014585">
    <property type="component" value="Unassembled WGS sequence"/>
</dbReference>
<comment type="caution">
    <text evidence="2">The sequence shown here is derived from an EMBL/GenBank/DDBJ whole genome shotgun (WGS) entry which is preliminary data.</text>
</comment>
<feature type="region of interest" description="Disordered" evidence="1">
    <location>
        <begin position="1"/>
        <end position="25"/>
    </location>
</feature>
<evidence type="ECO:0000256" key="1">
    <source>
        <dbReference type="SAM" id="MobiDB-lite"/>
    </source>
</evidence>